<dbReference type="RefSeq" id="WP_014806850.1">
    <property type="nucleotide sequence ID" value="NZ_DAONBL010000020.1"/>
</dbReference>
<dbReference type="Pfam" id="PF03806">
    <property type="entry name" value="ABG_transport"/>
    <property type="match status" value="1"/>
</dbReference>
<sequence>MTARNNGLLTKFVGWIERVGNKLPHIFWIFLFFWFLVIVLSGVFSGISAVAPGGNEKIEIISLLNRKGLDWILSSMVSNFTKFPPLGLVLVMMMAAGFAERAGFIPAIMKTLTSVPDKLMIPAIFVIGICSNLASDAGTVIIPPLTAALFYARKKDPIFGLILGYVASASGFTANLFIAGTDVLLAGITNTAAKIVDPNYNVYPTANYFFMVISVFVITIVGTIFTIKFAMPKLASWDEEYERAQVPHEYLTPLTEKEIAGMKKAGLAAGIFFLLMFLLTIIPGGPLRDPVKNTIVPSIFFNGMIPILFVFFVIAGWIYGKNVGTVKKPTDMINYMVESMKTMASYIVVMLPIANFTYTFTYTNMASILAIKLAHLLELAHFTGIGLFIAIILITTFINLFLSSGSTKWAFLAPVIVPMMYYLGYTPEWTQLLYRIGDSSTNSFTPLFTYFPIILGFASVYKKDVGVGTVISRTFIYSLLFLITWTAMAVVWYYLGLPLGPGAAIRL</sequence>
<feature type="transmembrane region" description="Helical" evidence="1">
    <location>
        <begin position="444"/>
        <end position="462"/>
    </location>
</feature>
<gene>
    <name evidence="2" type="ORF">SAMN05444368_0126</name>
</gene>
<feature type="transmembrane region" description="Helical" evidence="1">
    <location>
        <begin position="159"/>
        <end position="188"/>
    </location>
</feature>
<protein>
    <submittedName>
        <fullName evidence="2">Aminobenzoyl-glutamate transport protein</fullName>
    </submittedName>
</protein>
<dbReference type="PANTHER" id="PTHR30282">
    <property type="entry name" value="P-AMINOBENZOYL GLUTAMATE TRANSPORTER"/>
    <property type="match status" value="1"/>
</dbReference>
<accession>A0ABY1JAL8</accession>
<keyword evidence="3" id="KW-1185">Reference proteome</keyword>
<reference evidence="2 3" key="1">
    <citation type="submission" date="2016-11" db="EMBL/GenBank/DDBJ databases">
        <authorList>
            <person name="Varghese N."/>
            <person name="Submissions S."/>
        </authorList>
    </citation>
    <scope>NUCLEOTIDE SEQUENCE [LARGE SCALE GENOMIC DNA]</scope>
    <source>
        <strain evidence="2 3">DSM 20664</strain>
    </source>
</reference>
<feature type="transmembrane region" description="Helical" evidence="1">
    <location>
        <begin position="299"/>
        <end position="319"/>
    </location>
</feature>
<feature type="transmembrane region" description="Helical" evidence="1">
    <location>
        <begin position="26"/>
        <end position="50"/>
    </location>
</feature>
<feature type="transmembrane region" description="Helical" evidence="1">
    <location>
        <begin position="71"/>
        <end position="99"/>
    </location>
</feature>
<keyword evidence="1" id="KW-0472">Membrane</keyword>
<keyword evidence="1" id="KW-0812">Transmembrane</keyword>
<feature type="transmembrane region" description="Helical" evidence="1">
    <location>
        <begin position="119"/>
        <end position="152"/>
    </location>
</feature>
<evidence type="ECO:0000313" key="2">
    <source>
        <dbReference type="EMBL" id="SIN62286.1"/>
    </source>
</evidence>
<evidence type="ECO:0000313" key="3">
    <source>
        <dbReference type="Proteomes" id="UP000185093"/>
    </source>
</evidence>
<comment type="caution">
    <text evidence="2">The sequence shown here is derived from an EMBL/GenBank/DDBJ whole genome shotgun (WGS) entry which is preliminary data.</text>
</comment>
<feature type="transmembrane region" description="Helical" evidence="1">
    <location>
        <begin position="380"/>
        <end position="402"/>
    </location>
</feature>
<dbReference type="PANTHER" id="PTHR30282:SF0">
    <property type="entry name" value="P-AMINOBENZOYL-GLUTAMATE TRANSPORT PROTEIN"/>
    <property type="match status" value="1"/>
</dbReference>
<name>A0ABY1JAL8_9BACT</name>
<keyword evidence="1" id="KW-1133">Transmembrane helix</keyword>
<dbReference type="InterPro" id="IPR004697">
    <property type="entry name" value="AbgT"/>
</dbReference>
<evidence type="ECO:0000256" key="1">
    <source>
        <dbReference type="SAM" id="Phobius"/>
    </source>
</evidence>
<feature type="transmembrane region" description="Helical" evidence="1">
    <location>
        <begin position="340"/>
        <end position="360"/>
    </location>
</feature>
<feature type="transmembrane region" description="Helical" evidence="1">
    <location>
        <begin position="267"/>
        <end position="287"/>
    </location>
</feature>
<feature type="transmembrane region" description="Helical" evidence="1">
    <location>
        <begin position="208"/>
        <end position="227"/>
    </location>
</feature>
<organism evidence="2 3">
    <name type="scientific">Acetomicrobium flavidum</name>
    <dbReference type="NCBI Taxonomy" id="49896"/>
    <lineage>
        <taxon>Bacteria</taxon>
        <taxon>Thermotogati</taxon>
        <taxon>Synergistota</taxon>
        <taxon>Synergistia</taxon>
        <taxon>Synergistales</taxon>
        <taxon>Acetomicrobiaceae</taxon>
        <taxon>Acetomicrobium</taxon>
    </lineage>
</organism>
<feature type="transmembrane region" description="Helical" evidence="1">
    <location>
        <begin position="474"/>
        <end position="495"/>
    </location>
</feature>
<dbReference type="EMBL" id="FSQZ01000001">
    <property type="protein sequence ID" value="SIN62286.1"/>
    <property type="molecule type" value="Genomic_DNA"/>
</dbReference>
<dbReference type="Proteomes" id="UP000185093">
    <property type="component" value="Unassembled WGS sequence"/>
</dbReference>
<proteinExistence type="predicted"/>
<feature type="transmembrane region" description="Helical" evidence="1">
    <location>
        <begin position="409"/>
        <end position="424"/>
    </location>
</feature>